<proteinExistence type="predicted"/>
<feature type="compositionally biased region" description="Polar residues" evidence="1">
    <location>
        <begin position="249"/>
        <end position="258"/>
    </location>
</feature>
<feature type="compositionally biased region" description="Low complexity" evidence="1">
    <location>
        <begin position="54"/>
        <end position="65"/>
    </location>
</feature>
<reference evidence="2 3" key="1">
    <citation type="submission" date="2019-10" db="EMBL/GenBank/DDBJ databases">
        <authorList>
            <person name="Karimi E."/>
        </authorList>
    </citation>
    <scope>NUCLEOTIDE SEQUENCE [LARGE SCALE GENOMIC DNA]</scope>
    <source>
        <strain evidence="2">Aeromonas sp. 8C</strain>
    </source>
</reference>
<dbReference type="AlphaFoldDB" id="A0A653LCE4"/>
<feature type="region of interest" description="Disordered" evidence="1">
    <location>
        <begin position="131"/>
        <end position="200"/>
    </location>
</feature>
<feature type="compositionally biased region" description="Polar residues" evidence="1">
    <location>
        <begin position="152"/>
        <end position="162"/>
    </location>
</feature>
<evidence type="ECO:0000256" key="1">
    <source>
        <dbReference type="SAM" id="MobiDB-lite"/>
    </source>
</evidence>
<feature type="region of interest" description="Disordered" evidence="1">
    <location>
        <begin position="212"/>
        <end position="258"/>
    </location>
</feature>
<evidence type="ECO:0000313" key="2">
    <source>
        <dbReference type="EMBL" id="VXA88502.1"/>
    </source>
</evidence>
<gene>
    <name evidence="2" type="ORF">AERO8C_70160</name>
</gene>
<accession>A0A653LCE4</accession>
<feature type="compositionally biased region" description="Low complexity" evidence="1">
    <location>
        <begin position="217"/>
        <end position="230"/>
    </location>
</feature>
<name>A0A653LCE4_AERVE</name>
<protein>
    <submittedName>
        <fullName evidence="2">Uncharacterized protein</fullName>
    </submittedName>
</protein>
<sequence length="258" mass="27446">MDLLAEEQGTQHHTEQRHQIVAEGGERRAGLLDQRHVEEVDQTGTEGTQHGDRAQGLGARQGQAAEVNHEGGDQQQLDCRGDQDIAGDHDRMVLGEALDHQQADGEAAGTQQDGHGTEQTGVHALGEFRPEQGEHTGKADDHGKQTGFGDSFTRNKQRCSQNGHKRDTTHDHGGDGAIHILLAPGDHDEGDGGIQQGDQHIGAPWGVLTLEPHEQAEQTQGQAAAQGTTGSHQNGGQLGNGLVHENELGTPQQANGQQ</sequence>
<feature type="compositionally biased region" description="Basic and acidic residues" evidence="1">
    <location>
        <begin position="9"/>
        <end position="39"/>
    </location>
</feature>
<organism evidence="2 3">
    <name type="scientific">Aeromonas veronii</name>
    <dbReference type="NCBI Taxonomy" id="654"/>
    <lineage>
        <taxon>Bacteria</taxon>
        <taxon>Pseudomonadati</taxon>
        <taxon>Pseudomonadota</taxon>
        <taxon>Gammaproteobacteria</taxon>
        <taxon>Aeromonadales</taxon>
        <taxon>Aeromonadaceae</taxon>
        <taxon>Aeromonas</taxon>
    </lineage>
</organism>
<dbReference type="Proteomes" id="UP000439123">
    <property type="component" value="Unassembled WGS sequence"/>
</dbReference>
<feature type="compositionally biased region" description="Basic and acidic residues" evidence="1">
    <location>
        <begin position="164"/>
        <end position="174"/>
    </location>
</feature>
<evidence type="ECO:0000313" key="3">
    <source>
        <dbReference type="Proteomes" id="UP000439123"/>
    </source>
</evidence>
<feature type="region of interest" description="Disordered" evidence="1">
    <location>
        <begin position="1"/>
        <end position="86"/>
    </location>
</feature>
<feature type="compositionally biased region" description="Basic and acidic residues" evidence="1">
    <location>
        <begin position="131"/>
        <end position="144"/>
    </location>
</feature>
<dbReference type="EMBL" id="CABWLC010000020">
    <property type="protein sequence ID" value="VXA88502.1"/>
    <property type="molecule type" value="Genomic_DNA"/>
</dbReference>